<accession>A0A059VZ10</accession>
<evidence type="ECO:0000313" key="3">
    <source>
        <dbReference type="Proteomes" id="UP000288351"/>
    </source>
</evidence>
<proteinExistence type="predicted"/>
<dbReference type="Proteomes" id="UP000288351">
    <property type="component" value="Unassembled WGS sequence"/>
</dbReference>
<evidence type="ECO:0000256" key="1">
    <source>
        <dbReference type="SAM" id="MobiDB-lite"/>
    </source>
</evidence>
<dbReference type="AlphaFoldDB" id="A0A059VZ10"/>
<protein>
    <submittedName>
        <fullName evidence="2">Uncharacterized protein</fullName>
    </submittedName>
</protein>
<name>A0A059VZ10_STRNR</name>
<sequence length="217" mass="22800">MAMNDPAGPHRAGRPAPEPDDEHLPCGRLLSEAWAARDTPTPDPHDRTCPHCAAAQDELDRLGDLVRGLPAHHAPAPQDTAALTERVMDVVRLELRPGRTLPLGAPDEDAWIVEAAAAKTFRTAAETVAGVQAGSCRIAPAGGPTGRGATGPTGTARGPVDIRIEVLVPFESDLLELASRVRDRILEAADVELGLPVEAVDVRVADVYGPHTDGEAP</sequence>
<feature type="region of interest" description="Disordered" evidence="1">
    <location>
        <begin position="1"/>
        <end position="25"/>
    </location>
</feature>
<evidence type="ECO:0000313" key="2">
    <source>
        <dbReference type="EMBL" id="GCB88432.1"/>
    </source>
</evidence>
<organism evidence="2 3">
    <name type="scientific">Streptomyces noursei</name>
    <name type="common">Streptomyces albulus</name>
    <dbReference type="NCBI Taxonomy" id="1971"/>
    <lineage>
        <taxon>Bacteria</taxon>
        <taxon>Bacillati</taxon>
        <taxon>Actinomycetota</taxon>
        <taxon>Actinomycetes</taxon>
        <taxon>Kitasatosporales</taxon>
        <taxon>Streptomycetaceae</taxon>
        <taxon>Streptomyces</taxon>
    </lineage>
</organism>
<dbReference type="RefSeq" id="WP_020930588.1">
    <property type="nucleotide sequence ID" value="NZ_BHXC01000006.1"/>
</dbReference>
<reference evidence="2 3" key="1">
    <citation type="journal article" date="2019" name="Microbiol. Resour. Announc.">
        <title>Draft Genome Sequence of the Most Traditional epsilon-Poly-l-Lysine Producer, Streptomyces albulus NBRC14147.</title>
        <authorList>
            <person name="Yamanaka K."/>
            <person name="Hamano Y."/>
        </authorList>
    </citation>
    <scope>NUCLEOTIDE SEQUENCE [LARGE SCALE GENOMIC DNA]</scope>
    <source>
        <strain evidence="2 3">NBRC 14147</strain>
    </source>
</reference>
<dbReference type="EMBL" id="BHXC01000006">
    <property type="protein sequence ID" value="GCB88432.1"/>
    <property type="molecule type" value="Genomic_DNA"/>
</dbReference>
<gene>
    <name evidence="2" type="ORF">SALB_01102</name>
</gene>
<dbReference type="STRING" id="68570.DC74_298"/>
<dbReference type="eggNOG" id="ENOG5033KMU">
    <property type="taxonomic scope" value="Bacteria"/>
</dbReference>
<feature type="compositionally biased region" description="Low complexity" evidence="1">
    <location>
        <begin position="1"/>
        <end position="10"/>
    </location>
</feature>
<comment type="caution">
    <text evidence="2">The sequence shown here is derived from an EMBL/GenBank/DDBJ whole genome shotgun (WGS) entry which is preliminary data.</text>
</comment>